<evidence type="ECO:0000313" key="2">
    <source>
        <dbReference type="Proteomes" id="UP000323646"/>
    </source>
</evidence>
<dbReference type="Proteomes" id="UP000323646">
    <property type="component" value="Unassembled WGS sequence"/>
</dbReference>
<keyword evidence="2" id="KW-1185">Reference proteome</keyword>
<dbReference type="OrthoDB" id="9865162at2"/>
<comment type="caution">
    <text evidence="1">The sequence shown here is derived from an EMBL/GenBank/DDBJ whole genome shotgun (WGS) entry which is preliminary data.</text>
</comment>
<protein>
    <submittedName>
        <fullName evidence="1">Uncharacterized protein</fullName>
    </submittedName>
</protein>
<dbReference type="AlphaFoldDB" id="A0A5D6WBD8"/>
<dbReference type="EMBL" id="VTOY01000002">
    <property type="protein sequence ID" value="TYZ23914.1"/>
    <property type="molecule type" value="Genomic_DNA"/>
</dbReference>
<reference evidence="1 2" key="1">
    <citation type="submission" date="2019-08" db="EMBL/GenBank/DDBJ databases">
        <title>Selenomonas sp. mPRGC5 and Selenomonas sp. mPRGC8 isolated from ruminal fluid of dairy goat (Capra hircus).</title>
        <authorList>
            <person name="Poothong S."/>
            <person name="Nuengjamnong C."/>
            <person name="Tanasupawat S."/>
        </authorList>
    </citation>
    <scope>NUCLEOTIDE SEQUENCE [LARGE SCALE GENOMIC DNA]</scope>
    <source>
        <strain evidence="2">mPRGC5</strain>
    </source>
</reference>
<organism evidence="1 2">
    <name type="scientific">Selenomonas ruminis</name>
    <dbReference type="NCBI Taxonomy" id="2593411"/>
    <lineage>
        <taxon>Bacteria</taxon>
        <taxon>Bacillati</taxon>
        <taxon>Bacillota</taxon>
        <taxon>Negativicutes</taxon>
        <taxon>Selenomonadales</taxon>
        <taxon>Selenomonadaceae</taxon>
        <taxon>Selenomonas</taxon>
    </lineage>
</organism>
<sequence length="66" mass="7283">MAQKSGIKKANGYVNDAMAWTNRNLMVTDYPGIHQTYQVAKTLGKTFGLVGIAMSGKNIYDDYHGK</sequence>
<proteinExistence type="predicted"/>
<name>A0A5D6WBD8_9FIRM</name>
<gene>
    <name evidence="1" type="ORF">FZ040_04095</name>
</gene>
<evidence type="ECO:0000313" key="1">
    <source>
        <dbReference type="EMBL" id="TYZ23914.1"/>
    </source>
</evidence>
<dbReference type="RefSeq" id="WP_149170843.1">
    <property type="nucleotide sequence ID" value="NZ_VTOY01000002.1"/>
</dbReference>
<accession>A0A5D6WBD8</accession>